<gene>
    <name evidence="2" type="ORF">RND81_14G181900</name>
</gene>
<feature type="domain" description="TTF-type" evidence="1">
    <location>
        <begin position="59"/>
        <end position="152"/>
    </location>
</feature>
<dbReference type="GO" id="GO:0046983">
    <property type="term" value="F:protein dimerization activity"/>
    <property type="evidence" value="ECO:0007669"/>
    <property type="project" value="InterPro"/>
</dbReference>
<sequence>MGKVPIAQGIEKLPGHTSNMLDIFNPKNWDALDVHMIEMLAIRGPKRDMPFESGTKDKHSRSFNASWYTRTLSNGEKCDRDWLVYSKELDKIFFFCCKIFRKGTAIGKLANEGFSDWHHLSERIKDHELGIDHITNMIAWYDLHERVQKSQTIDIMVNKTLHKEKDHWKKVLERIISVVKFLATHNLAFRGSNGRLYQNSNGNFLGLIEMLAEFDPVIQDHVNRINNDDIHFHYLVLIFKMRFLNVNDTTGQGLFDVLLNELISLDLDVDNVRGQNKNCRAFFTPCGSHSLNLTLCDMANSCGKAKDFFGVIQRIYTIFANSTKRWNILKDNVPGLTLKPLSSTRWESRVNSVKAIRFQINEVREALLQIGETDNDSKIRSEAKSLATNELGDFEFLVVLVIWYEILFRVNYVSKQLQSENMALDQAIDDIKNLILFFEKYRESGFDDAINVATEIAIKLDVDTLFPQRREIRRKRRCDENEVDPREVVPQTTKESVRVNYFLYIVDHAIVTLRKRFEQYQDFQNIFDNAVIESCCSNLEMALKNGEQCDIDGNDLFIELKLLKDILPDEEMEAMDILKFLKRKCYFPNAFVVYRILLTIPVTVASAERSFSKLKILKSYLRSTMLQERLNGLALIAIEKDLLEKVDYESLIDEFASRKARRTALFK</sequence>
<reference evidence="2" key="1">
    <citation type="submission" date="2024-03" db="EMBL/GenBank/DDBJ databases">
        <title>WGS assembly of Saponaria officinalis var. Norfolk2.</title>
        <authorList>
            <person name="Jenkins J."/>
            <person name="Shu S."/>
            <person name="Grimwood J."/>
            <person name="Barry K."/>
            <person name="Goodstein D."/>
            <person name="Schmutz J."/>
            <person name="Leebens-Mack J."/>
            <person name="Osbourn A."/>
        </authorList>
    </citation>
    <scope>NUCLEOTIDE SEQUENCE [LARGE SCALE GENOMIC DNA]</scope>
    <source>
        <strain evidence="2">JIC</strain>
    </source>
</reference>
<dbReference type="Pfam" id="PF05699">
    <property type="entry name" value="Dimer_Tnp_hAT"/>
    <property type="match status" value="1"/>
</dbReference>
<keyword evidence="3" id="KW-1185">Reference proteome</keyword>
<dbReference type="PANTHER" id="PTHR45749:SF35">
    <property type="entry name" value="AC-LIKE TRANSPOSASE-RELATED"/>
    <property type="match status" value="1"/>
</dbReference>
<evidence type="ECO:0000313" key="3">
    <source>
        <dbReference type="Proteomes" id="UP001443914"/>
    </source>
</evidence>
<dbReference type="SMART" id="SM00597">
    <property type="entry name" value="ZnF_TTF"/>
    <property type="match status" value="1"/>
</dbReference>
<proteinExistence type="predicted"/>
<name>A0AAW1GNR8_SAPOF</name>
<dbReference type="InterPro" id="IPR008906">
    <property type="entry name" value="HATC_C_dom"/>
</dbReference>
<comment type="caution">
    <text evidence="2">The sequence shown here is derived from an EMBL/GenBank/DDBJ whole genome shotgun (WGS) entry which is preliminary data.</text>
</comment>
<dbReference type="InterPro" id="IPR012337">
    <property type="entry name" value="RNaseH-like_sf"/>
</dbReference>
<accession>A0AAW1GNR8</accession>
<evidence type="ECO:0000313" key="2">
    <source>
        <dbReference type="EMBL" id="KAK9666392.1"/>
    </source>
</evidence>
<protein>
    <recommendedName>
        <fullName evidence="1">TTF-type domain-containing protein</fullName>
    </recommendedName>
</protein>
<evidence type="ECO:0000259" key="1">
    <source>
        <dbReference type="SMART" id="SM00597"/>
    </source>
</evidence>
<dbReference type="InterPro" id="IPR006580">
    <property type="entry name" value="Znf_TTF"/>
</dbReference>
<dbReference type="AlphaFoldDB" id="A0AAW1GNR8"/>
<organism evidence="2 3">
    <name type="scientific">Saponaria officinalis</name>
    <name type="common">Common soapwort</name>
    <name type="synonym">Lychnis saponaria</name>
    <dbReference type="NCBI Taxonomy" id="3572"/>
    <lineage>
        <taxon>Eukaryota</taxon>
        <taxon>Viridiplantae</taxon>
        <taxon>Streptophyta</taxon>
        <taxon>Embryophyta</taxon>
        <taxon>Tracheophyta</taxon>
        <taxon>Spermatophyta</taxon>
        <taxon>Magnoliopsida</taxon>
        <taxon>eudicotyledons</taxon>
        <taxon>Gunneridae</taxon>
        <taxon>Pentapetalae</taxon>
        <taxon>Caryophyllales</taxon>
        <taxon>Caryophyllaceae</taxon>
        <taxon>Caryophylleae</taxon>
        <taxon>Saponaria</taxon>
    </lineage>
</organism>
<dbReference type="SUPFAM" id="SSF53098">
    <property type="entry name" value="Ribonuclease H-like"/>
    <property type="match status" value="1"/>
</dbReference>
<dbReference type="EMBL" id="JBDFQZ010000014">
    <property type="protein sequence ID" value="KAK9666392.1"/>
    <property type="molecule type" value="Genomic_DNA"/>
</dbReference>
<dbReference type="PANTHER" id="PTHR45749">
    <property type="match status" value="1"/>
</dbReference>
<dbReference type="Proteomes" id="UP001443914">
    <property type="component" value="Unassembled WGS sequence"/>
</dbReference>